<dbReference type="EMBL" id="UINC01112892">
    <property type="protein sequence ID" value="SVC82143.1"/>
    <property type="molecule type" value="Genomic_DNA"/>
</dbReference>
<dbReference type="InterPro" id="IPR039143">
    <property type="entry name" value="GNPNAT1-like"/>
</dbReference>
<evidence type="ECO:0000313" key="4">
    <source>
        <dbReference type="EMBL" id="SVC82143.1"/>
    </source>
</evidence>
<dbReference type="PANTHER" id="PTHR13355">
    <property type="entry name" value="GLUCOSAMINE 6-PHOSPHATE N-ACETYLTRANSFERASE"/>
    <property type="match status" value="1"/>
</dbReference>
<keyword evidence="2" id="KW-0012">Acyltransferase</keyword>
<dbReference type="GO" id="GO:0004343">
    <property type="term" value="F:glucosamine 6-phosphate N-acetyltransferase activity"/>
    <property type="evidence" value="ECO:0007669"/>
    <property type="project" value="TreeGrafter"/>
</dbReference>
<reference evidence="4" key="1">
    <citation type="submission" date="2018-05" db="EMBL/GenBank/DDBJ databases">
        <authorList>
            <person name="Lanie J.A."/>
            <person name="Ng W.-L."/>
            <person name="Kazmierczak K.M."/>
            <person name="Andrzejewski T.M."/>
            <person name="Davidsen T.M."/>
            <person name="Wayne K.J."/>
            <person name="Tettelin H."/>
            <person name="Glass J.I."/>
            <person name="Rusch D."/>
            <person name="Podicherti R."/>
            <person name="Tsui H.-C.T."/>
            <person name="Winkler M.E."/>
        </authorList>
    </citation>
    <scope>NUCLEOTIDE SEQUENCE</scope>
</reference>
<dbReference type="AlphaFoldDB" id="A0A382Q992"/>
<keyword evidence="1" id="KW-0808">Transferase</keyword>
<dbReference type="InterPro" id="IPR000182">
    <property type="entry name" value="GNAT_dom"/>
</dbReference>
<evidence type="ECO:0000259" key="3">
    <source>
        <dbReference type="PROSITE" id="PS51186"/>
    </source>
</evidence>
<organism evidence="4">
    <name type="scientific">marine metagenome</name>
    <dbReference type="NCBI Taxonomy" id="408172"/>
    <lineage>
        <taxon>unclassified sequences</taxon>
        <taxon>metagenomes</taxon>
        <taxon>ecological metagenomes</taxon>
    </lineage>
</organism>
<dbReference type="Gene3D" id="3.40.630.30">
    <property type="match status" value="1"/>
</dbReference>
<feature type="domain" description="N-acetyltransferase" evidence="3">
    <location>
        <begin position="4"/>
        <end position="138"/>
    </location>
</feature>
<dbReference type="CDD" id="cd04301">
    <property type="entry name" value="NAT_SF"/>
    <property type="match status" value="1"/>
</dbReference>
<proteinExistence type="predicted"/>
<name>A0A382Q992_9ZZZZ</name>
<gene>
    <name evidence="4" type="ORF">METZ01_LOCUS334997</name>
</gene>
<accession>A0A382Q992</accession>
<feature type="non-terminal residue" evidence="4">
    <location>
        <position position="138"/>
    </location>
</feature>
<dbReference type="FunFam" id="3.40.630.30:FF:000043">
    <property type="entry name" value="Glucosamine 6-phosphate N-acetyltransferase"/>
    <property type="match status" value="1"/>
</dbReference>
<dbReference type="Pfam" id="PF00583">
    <property type="entry name" value="Acetyltransf_1"/>
    <property type="match status" value="1"/>
</dbReference>
<dbReference type="PROSITE" id="PS51186">
    <property type="entry name" value="GNAT"/>
    <property type="match status" value="1"/>
</dbReference>
<dbReference type="InterPro" id="IPR016181">
    <property type="entry name" value="Acyl_CoA_acyltransferase"/>
</dbReference>
<evidence type="ECO:0000256" key="2">
    <source>
        <dbReference type="ARBA" id="ARBA00023315"/>
    </source>
</evidence>
<protein>
    <recommendedName>
        <fullName evidence="3">N-acetyltransferase domain-containing protein</fullName>
    </recommendedName>
</protein>
<evidence type="ECO:0000256" key="1">
    <source>
        <dbReference type="ARBA" id="ARBA00022679"/>
    </source>
</evidence>
<dbReference type="SUPFAM" id="SSF55729">
    <property type="entry name" value="Acyl-CoA N-acyltransferases (Nat)"/>
    <property type="match status" value="1"/>
</dbReference>
<sequence>MTNFKIRPLEITDYDKGYLNLLSQLTTVGEIHKDKFEENFNKLPECHKLFVIEDVARNTIVSMGTLIIETKFIHNCGKVGHIEDIVVDRNIRGKGLGKMIVNYLSKLSNDLGCYKCVLNCKNDFIEFYKKCNFNNNGC</sequence>
<dbReference type="PANTHER" id="PTHR13355:SF11">
    <property type="entry name" value="GLUCOSAMINE 6-PHOSPHATE N-ACETYLTRANSFERASE"/>
    <property type="match status" value="1"/>
</dbReference>